<dbReference type="GO" id="GO:0046983">
    <property type="term" value="F:protein dimerization activity"/>
    <property type="evidence" value="ECO:0007669"/>
    <property type="project" value="InterPro"/>
</dbReference>
<proteinExistence type="predicted"/>
<dbReference type="AlphaFoldDB" id="A0A559J2R4"/>
<dbReference type="Pfam" id="PF09388">
    <property type="entry name" value="SpoOE-like"/>
    <property type="match status" value="1"/>
</dbReference>
<dbReference type="OrthoDB" id="2972613at2"/>
<protein>
    <submittedName>
        <fullName evidence="1">Spo0E family sporulation regulatory protein-aspartic acid phosphatase</fullName>
    </submittedName>
</protein>
<evidence type="ECO:0000313" key="1">
    <source>
        <dbReference type="EMBL" id="TVX94116.1"/>
    </source>
</evidence>
<dbReference type="EMBL" id="VNJK01000001">
    <property type="protein sequence ID" value="TVX94116.1"/>
    <property type="molecule type" value="Genomic_DNA"/>
</dbReference>
<gene>
    <name evidence="1" type="ORF">FPZ44_14280</name>
</gene>
<sequence>MLSEIECLRIQMHKAYEEGATLLDVQMINMSQSLDKLLTEYQLARKYESNSLHKWPMNRNNDCQR</sequence>
<organism evidence="1 2">
    <name type="scientific">Paenibacillus agilis</name>
    <dbReference type="NCBI Taxonomy" id="3020863"/>
    <lineage>
        <taxon>Bacteria</taxon>
        <taxon>Bacillati</taxon>
        <taxon>Bacillota</taxon>
        <taxon>Bacilli</taxon>
        <taxon>Bacillales</taxon>
        <taxon>Paenibacillaceae</taxon>
        <taxon>Paenibacillus</taxon>
    </lineage>
</organism>
<dbReference type="RefSeq" id="WP_144991231.1">
    <property type="nucleotide sequence ID" value="NZ_VNJK01000001.1"/>
</dbReference>
<name>A0A559J2R4_9BACL</name>
<dbReference type="InterPro" id="IPR036638">
    <property type="entry name" value="HLH_DNA-bd_sf"/>
</dbReference>
<accession>A0A559J2R4</accession>
<dbReference type="Gene3D" id="4.10.280.10">
    <property type="entry name" value="Helix-loop-helix DNA-binding domain"/>
    <property type="match status" value="1"/>
</dbReference>
<keyword evidence="2" id="KW-1185">Reference proteome</keyword>
<dbReference type="GO" id="GO:0043937">
    <property type="term" value="P:regulation of sporulation"/>
    <property type="evidence" value="ECO:0007669"/>
    <property type="project" value="InterPro"/>
</dbReference>
<dbReference type="Proteomes" id="UP000318102">
    <property type="component" value="Unassembled WGS sequence"/>
</dbReference>
<dbReference type="SUPFAM" id="SSF140500">
    <property type="entry name" value="BAS1536-like"/>
    <property type="match status" value="1"/>
</dbReference>
<comment type="caution">
    <text evidence="1">The sequence shown here is derived from an EMBL/GenBank/DDBJ whole genome shotgun (WGS) entry which is preliminary data.</text>
</comment>
<reference evidence="1 2" key="1">
    <citation type="submission" date="2019-07" db="EMBL/GenBank/DDBJ databases">
        <authorList>
            <person name="Kim J."/>
        </authorList>
    </citation>
    <scope>NUCLEOTIDE SEQUENCE [LARGE SCALE GENOMIC DNA]</scope>
    <source>
        <strain evidence="1 2">N4</strain>
    </source>
</reference>
<dbReference type="InterPro" id="IPR037208">
    <property type="entry name" value="Spo0E-like_sf"/>
</dbReference>
<evidence type="ECO:0000313" key="2">
    <source>
        <dbReference type="Proteomes" id="UP000318102"/>
    </source>
</evidence>
<dbReference type="InterPro" id="IPR018540">
    <property type="entry name" value="Spo0E-like"/>
</dbReference>